<dbReference type="SUPFAM" id="SSF53474">
    <property type="entry name" value="alpha/beta-Hydrolases"/>
    <property type="match status" value="1"/>
</dbReference>
<dbReference type="AlphaFoldDB" id="A0A1H9R5Y3"/>
<dbReference type="STRING" id="641238.SAMN04490244_102113"/>
<evidence type="ECO:0000256" key="1">
    <source>
        <dbReference type="ARBA" id="ARBA00022801"/>
    </source>
</evidence>
<dbReference type="PANTHER" id="PTHR48081:SF33">
    <property type="entry name" value="KYNURENINE FORMAMIDASE"/>
    <property type="match status" value="1"/>
</dbReference>
<dbReference type="Proteomes" id="UP000198885">
    <property type="component" value="Unassembled WGS sequence"/>
</dbReference>
<dbReference type="GO" id="GO:0016787">
    <property type="term" value="F:hydrolase activity"/>
    <property type="evidence" value="ECO:0007669"/>
    <property type="project" value="UniProtKB-KW"/>
</dbReference>
<proteinExistence type="predicted"/>
<dbReference type="InterPro" id="IPR029058">
    <property type="entry name" value="AB_hydrolase_fold"/>
</dbReference>
<dbReference type="Gene3D" id="3.40.50.1820">
    <property type="entry name" value="alpha/beta hydrolase"/>
    <property type="match status" value="1"/>
</dbReference>
<gene>
    <name evidence="3" type="ORF">SAMN04490244_102113</name>
</gene>
<protein>
    <submittedName>
        <fullName evidence="3">Acetyl esterase/lipase</fullName>
    </submittedName>
</protein>
<accession>A0A1H9R5Y3</accession>
<dbReference type="InterPro" id="IPR013094">
    <property type="entry name" value="AB_hydrolase_3"/>
</dbReference>
<organism evidence="3 4">
    <name type="scientific">Tranquillimonas rosea</name>
    <dbReference type="NCBI Taxonomy" id="641238"/>
    <lineage>
        <taxon>Bacteria</taxon>
        <taxon>Pseudomonadati</taxon>
        <taxon>Pseudomonadota</taxon>
        <taxon>Alphaproteobacteria</taxon>
        <taxon>Rhodobacterales</taxon>
        <taxon>Roseobacteraceae</taxon>
        <taxon>Tranquillimonas</taxon>
    </lineage>
</organism>
<dbReference type="Pfam" id="PF07859">
    <property type="entry name" value="Abhydrolase_3"/>
    <property type="match status" value="1"/>
</dbReference>
<keyword evidence="1" id="KW-0378">Hydrolase</keyword>
<dbReference type="PANTHER" id="PTHR48081">
    <property type="entry name" value="AB HYDROLASE SUPERFAMILY PROTEIN C4A8.06C"/>
    <property type="match status" value="1"/>
</dbReference>
<name>A0A1H9R5Y3_9RHOB</name>
<evidence type="ECO:0000313" key="3">
    <source>
        <dbReference type="EMBL" id="SER67353.1"/>
    </source>
</evidence>
<reference evidence="3 4" key="1">
    <citation type="submission" date="2016-10" db="EMBL/GenBank/DDBJ databases">
        <authorList>
            <person name="de Groot N.N."/>
        </authorList>
    </citation>
    <scope>NUCLEOTIDE SEQUENCE [LARGE SCALE GENOMIC DNA]</scope>
    <source>
        <strain evidence="3 4">DSM 23042</strain>
    </source>
</reference>
<evidence type="ECO:0000313" key="4">
    <source>
        <dbReference type="Proteomes" id="UP000198885"/>
    </source>
</evidence>
<keyword evidence="4" id="KW-1185">Reference proteome</keyword>
<dbReference type="RefSeq" id="WP_092688554.1">
    <property type="nucleotide sequence ID" value="NZ_FOGU01000002.1"/>
</dbReference>
<feature type="domain" description="Alpha/beta hydrolase fold-3" evidence="2">
    <location>
        <begin position="64"/>
        <end position="177"/>
    </location>
</feature>
<dbReference type="InterPro" id="IPR050300">
    <property type="entry name" value="GDXG_lipolytic_enzyme"/>
</dbReference>
<evidence type="ECO:0000259" key="2">
    <source>
        <dbReference type="Pfam" id="PF07859"/>
    </source>
</evidence>
<dbReference type="EMBL" id="FOGU01000002">
    <property type="protein sequence ID" value="SER67353.1"/>
    <property type="molecule type" value="Genomic_DNA"/>
</dbReference>
<sequence>MSNDDAYANAAHIDGAEAYPRRWQEAAASLRAATAGEVHRRYGSARRQRYDLFLPEGEAHGTAVFVHGGYWRTLDKSVWSHLAAGPLARGWAVAMPSYTLAPAARIPEITSEIAAFLTHLADERPGPLRLAGHSAGGHLVARMLCPGVLPPPVLERVEACVPISPVADLRPLIDTEMNADFRLDTETAEAESPALLPREGAARVTVWVGADERPAFRDQARWLAQAWNVPLVVEPARHHFDVVDGLETADSALTEALLG</sequence>
<dbReference type="OrthoDB" id="9771666at2"/>